<proteinExistence type="predicted"/>
<name>A0A0C3QV49_9AGAM</name>
<dbReference type="EMBL" id="KN822948">
    <property type="protein sequence ID" value="KIO33386.1"/>
    <property type="molecule type" value="Genomic_DNA"/>
</dbReference>
<feature type="compositionally biased region" description="Polar residues" evidence="1">
    <location>
        <begin position="29"/>
        <end position="50"/>
    </location>
</feature>
<dbReference type="HOGENOM" id="CLU_2374328_0_0_1"/>
<feature type="region of interest" description="Disordered" evidence="1">
    <location>
        <begin position="29"/>
        <end position="51"/>
    </location>
</feature>
<evidence type="ECO:0000313" key="2">
    <source>
        <dbReference type="EMBL" id="KIO33386.1"/>
    </source>
</evidence>
<dbReference type="AlphaFoldDB" id="A0A0C3QV49"/>
<reference evidence="3" key="2">
    <citation type="submission" date="2015-01" db="EMBL/GenBank/DDBJ databases">
        <title>Evolutionary Origins and Diversification of the Mycorrhizal Mutualists.</title>
        <authorList>
            <consortium name="DOE Joint Genome Institute"/>
            <consortium name="Mycorrhizal Genomics Consortium"/>
            <person name="Kohler A."/>
            <person name="Kuo A."/>
            <person name="Nagy L.G."/>
            <person name="Floudas D."/>
            <person name="Copeland A."/>
            <person name="Barry K.W."/>
            <person name="Cichocki N."/>
            <person name="Veneault-Fourrey C."/>
            <person name="LaButti K."/>
            <person name="Lindquist E.A."/>
            <person name="Lipzen A."/>
            <person name="Lundell T."/>
            <person name="Morin E."/>
            <person name="Murat C."/>
            <person name="Riley R."/>
            <person name="Ohm R."/>
            <person name="Sun H."/>
            <person name="Tunlid A."/>
            <person name="Henrissat B."/>
            <person name="Grigoriev I.V."/>
            <person name="Hibbett D.S."/>
            <person name="Martin F."/>
        </authorList>
    </citation>
    <scope>NUCLEOTIDE SEQUENCE [LARGE SCALE GENOMIC DNA]</scope>
    <source>
        <strain evidence="3">MUT 4182</strain>
    </source>
</reference>
<reference evidence="2 3" key="1">
    <citation type="submission" date="2014-04" db="EMBL/GenBank/DDBJ databases">
        <authorList>
            <consortium name="DOE Joint Genome Institute"/>
            <person name="Kuo A."/>
            <person name="Girlanda M."/>
            <person name="Perotto S."/>
            <person name="Kohler A."/>
            <person name="Nagy L.G."/>
            <person name="Floudas D."/>
            <person name="Copeland A."/>
            <person name="Barry K.W."/>
            <person name="Cichocki N."/>
            <person name="Veneault-Fourrey C."/>
            <person name="LaButti K."/>
            <person name="Lindquist E.A."/>
            <person name="Lipzen A."/>
            <person name="Lundell T."/>
            <person name="Morin E."/>
            <person name="Murat C."/>
            <person name="Sun H."/>
            <person name="Tunlid A."/>
            <person name="Henrissat B."/>
            <person name="Grigoriev I.V."/>
            <person name="Hibbett D.S."/>
            <person name="Martin F."/>
            <person name="Nordberg H.P."/>
            <person name="Cantor M.N."/>
            <person name="Hua S.X."/>
        </authorList>
    </citation>
    <scope>NUCLEOTIDE SEQUENCE [LARGE SCALE GENOMIC DNA]</scope>
    <source>
        <strain evidence="2 3">MUT 4182</strain>
    </source>
</reference>
<protein>
    <submittedName>
        <fullName evidence="2">Uncharacterized protein</fullName>
    </submittedName>
</protein>
<accession>A0A0C3QV49</accession>
<keyword evidence="3" id="KW-1185">Reference proteome</keyword>
<evidence type="ECO:0000256" key="1">
    <source>
        <dbReference type="SAM" id="MobiDB-lite"/>
    </source>
</evidence>
<gene>
    <name evidence="2" type="ORF">M407DRAFT_17653</name>
</gene>
<sequence>MSSKNTSARPSSHSDCPVQVIPTPVAVITQSAGQPSNQSNIGIDTRTAPQGQMRCGSTLAIQRMQQRSRDPTVTELRLVVKLIQLSDRFSQSQRH</sequence>
<organism evidence="2 3">
    <name type="scientific">Tulasnella calospora MUT 4182</name>
    <dbReference type="NCBI Taxonomy" id="1051891"/>
    <lineage>
        <taxon>Eukaryota</taxon>
        <taxon>Fungi</taxon>
        <taxon>Dikarya</taxon>
        <taxon>Basidiomycota</taxon>
        <taxon>Agaricomycotina</taxon>
        <taxon>Agaricomycetes</taxon>
        <taxon>Cantharellales</taxon>
        <taxon>Tulasnellaceae</taxon>
        <taxon>Tulasnella</taxon>
    </lineage>
</organism>
<dbReference type="Proteomes" id="UP000054248">
    <property type="component" value="Unassembled WGS sequence"/>
</dbReference>
<evidence type="ECO:0000313" key="3">
    <source>
        <dbReference type="Proteomes" id="UP000054248"/>
    </source>
</evidence>